<keyword evidence="5" id="KW-0560">Oxidoreductase</keyword>
<dbReference type="InterPro" id="IPR036318">
    <property type="entry name" value="FAD-bd_PCMH-like_sf"/>
</dbReference>
<feature type="chain" id="PRO_5034262115" evidence="6">
    <location>
        <begin position="25"/>
        <end position="327"/>
    </location>
</feature>
<dbReference type="GO" id="GO:0016491">
    <property type="term" value="F:oxidoreductase activity"/>
    <property type="evidence" value="ECO:0007669"/>
    <property type="project" value="UniProtKB-KW"/>
</dbReference>
<dbReference type="EMBL" id="JABCIY010000051">
    <property type="protein sequence ID" value="KAF7194864.1"/>
    <property type="molecule type" value="Genomic_DNA"/>
</dbReference>
<evidence type="ECO:0000256" key="6">
    <source>
        <dbReference type="SAM" id="SignalP"/>
    </source>
</evidence>
<dbReference type="PANTHER" id="PTHR42973:SF39">
    <property type="entry name" value="FAD-BINDING PCMH-TYPE DOMAIN-CONTAINING PROTEIN"/>
    <property type="match status" value="1"/>
</dbReference>
<comment type="caution">
    <text evidence="8">The sequence shown here is derived from an EMBL/GenBank/DDBJ whole genome shotgun (WGS) entry which is preliminary data.</text>
</comment>
<keyword evidence="6" id="KW-0732">Signal</keyword>
<reference evidence="8" key="1">
    <citation type="submission" date="2020-04" db="EMBL/GenBank/DDBJ databases">
        <title>Draft genome resource of the tomato pathogen Pseudocercospora fuligena.</title>
        <authorList>
            <person name="Zaccaron A."/>
        </authorList>
    </citation>
    <scope>NUCLEOTIDE SEQUENCE</scope>
    <source>
        <strain evidence="8">PF001</strain>
    </source>
</reference>
<dbReference type="Gene3D" id="3.30.43.10">
    <property type="entry name" value="Uridine Diphospho-n-acetylenolpyruvylglucosamine Reductase, domain 2"/>
    <property type="match status" value="1"/>
</dbReference>
<dbReference type="InterPro" id="IPR012951">
    <property type="entry name" value="BBE"/>
</dbReference>
<dbReference type="SUPFAM" id="SSF56176">
    <property type="entry name" value="FAD-binding/transporter-associated domain-like"/>
    <property type="match status" value="1"/>
</dbReference>
<comment type="cofactor">
    <cofactor evidence="1">
        <name>FAD</name>
        <dbReference type="ChEBI" id="CHEBI:57692"/>
    </cofactor>
</comment>
<accession>A0A8H6VNP5</accession>
<evidence type="ECO:0000256" key="1">
    <source>
        <dbReference type="ARBA" id="ARBA00001974"/>
    </source>
</evidence>
<evidence type="ECO:0000313" key="8">
    <source>
        <dbReference type="EMBL" id="KAF7194864.1"/>
    </source>
</evidence>
<evidence type="ECO:0000256" key="3">
    <source>
        <dbReference type="ARBA" id="ARBA00022630"/>
    </source>
</evidence>
<dbReference type="InterPro" id="IPR016169">
    <property type="entry name" value="FAD-bd_PCMH_sub2"/>
</dbReference>
<name>A0A8H6VNP5_9PEZI</name>
<proteinExistence type="inferred from homology"/>
<dbReference type="AlphaFoldDB" id="A0A8H6VNP5"/>
<feature type="domain" description="Berberine/berberine-like" evidence="7">
    <location>
        <begin position="273"/>
        <end position="317"/>
    </location>
</feature>
<dbReference type="Pfam" id="PF08031">
    <property type="entry name" value="BBE"/>
    <property type="match status" value="1"/>
</dbReference>
<keyword evidence="3" id="KW-0285">Flavoprotein</keyword>
<evidence type="ECO:0000259" key="7">
    <source>
        <dbReference type="Pfam" id="PF08031"/>
    </source>
</evidence>
<dbReference type="PANTHER" id="PTHR42973">
    <property type="entry name" value="BINDING OXIDOREDUCTASE, PUTATIVE (AFU_ORTHOLOGUE AFUA_1G17690)-RELATED"/>
    <property type="match status" value="1"/>
</dbReference>
<evidence type="ECO:0000256" key="5">
    <source>
        <dbReference type="ARBA" id="ARBA00023002"/>
    </source>
</evidence>
<keyword evidence="9" id="KW-1185">Reference proteome</keyword>
<keyword evidence="4" id="KW-0274">FAD</keyword>
<evidence type="ECO:0000256" key="2">
    <source>
        <dbReference type="ARBA" id="ARBA00005466"/>
    </source>
</evidence>
<sequence>MFFRNHPRITRGLLILCAASTSVADLMQRSAPPLPQAVQTCLEKTGIALISPSSADYNTTAKSQNTIYNYQPSAILAPKSASETASIVSCLTSGEIKVSPFGGGHGYASELRKIESQISANLKDRGVTMPPFNATEFSSWNDALVNLIGNLDAPPNKVPYYAQSLMDDGSPGYSLTSATKIVEAMQKTVNVSETGTSLSFDLNGPSAGTNGEQPNGNAVWYDAGKRSALFLSQIYVVNYPGFDKQAEQDAVNKVVDGVNQAVRDANPSDIWGAYVNYVDPRLKNWEQMYYGEGHVVKRLKELKARVDPKTVFDYPQGLAHAVVRAET</sequence>
<dbReference type="InterPro" id="IPR016167">
    <property type="entry name" value="FAD-bd_PCMH_sub1"/>
</dbReference>
<dbReference type="Gene3D" id="3.30.465.10">
    <property type="match status" value="1"/>
</dbReference>
<dbReference type="InterPro" id="IPR050416">
    <property type="entry name" value="FAD-linked_Oxidoreductase"/>
</dbReference>
<comment type="similarity">
    <text evidence="2">Belongs to the oxygen-dependent FAD-linked oxidoreductase family.</text>
</comment>
<dbReference type="Gene3D" id="3.40.462.20">
    <property type="match status" value="1"/>
</dbReference>
<protein>
    <submittedName>
        <fullName evidence="8">Carbohydrate oxidase</fullName>
    </submittedName>
</protein>
<dbReference type="Proteomes" id="UP000660729">
    <property type="component" value="Unassembled WGS sequence"/>
</dbReference>
<evidence type="ECO:0000256" key="4">
    <source>
        <dbReference type="ARBA" id="ARBA00022827"/>
    </source>
</evidence>
<organism evidence="8 9">
    <name type="scientific">Pseudocercospora fuligena</name>
    <dbReference type="NCBI Taxonomy" id="685502"/>
    <lineage>
        <taxon>Eukaryota</taxon>
        <taxon>Fungi</taxon>
        <taxon>Dikarya</taxon>
        <taxon>Ascomycota</taxon>
        <taxon>Pezizomycotina</taxon>
        <taxon>Dothideomycetes</taxon>
        <taxon>Dothideomycetidae</taxon>
        <taxon>Mycosphaerellales</taxon>
        <taxon>Mycosphaerellaceae</taxon>
        <taxon>Pseudocercospora</taxon>
    </lineage>
</organism>
<gene>
    <name evidence="8" type="ORF">HII31_03824</name>
</gene>
<evidence type="ECO:0000313" key="9">
    <source>
        <dbReference type="Proteomes" id="UP000660729"/>
    </source>
</evidence>
<feature type="signal peptide" evidence="6">
    <location>
        <begin position="1"/>
        <end position="24"/>
    </location>
</feature>
<dbReference type="OrthoDB" id="407275at2759"/>
<dbReference type="GO" id="GO:0050660">
    <property type="term" value="F:flavin adenine dinucleotide binding"/>
    <property type="evidence" value="ECO:0007669"/>
    <property type="project" value="InterPro"/>
</dbReference>